<sequence>MDRQRLELLTVQAGALGSALHATPDSNDKARQQCLNFAAEIRNLVQAWNNLARALHDPQLKSRPPFTQILDTVLLDNAKIINELRTSLSEVRTKQAQYDTASRSQRWSVTPIKKGHVLVSFLGRKNTTLRQLQVRYAMSVLDVILGVALHAKSLGHEHHDRQDAQAALQDQLARLRTEADARASVFREERRIGDKFVVSSMWLQSVTWQSDSFDDAPFETLAMQWFEILENPVQERHSGGTISTDDLARIVKQMQLEMRQQNRTHQERIQAHERQNEELRTWAEGTIRQLEFSQQKAAQEAAAKMDELRSQLEVQKQRIESDAVTIEQLKYSRNEWSTHYQKQSERSQRLEKQMAELKQNYVQQEEKLDVLQQKYDKLYQASTRLQQQNQALRQKLGETEVERQTLERERNDLQTRYAKVVQYNKQWKDLHESGSKDRDVQIEELHKDIQDFKTEINSLKADLAAVAGNRNELRKSLTKVEGERDTERLRANKLQERLATQRSTGPSAYPPTTPDRQSRRRSGSRSRSRQPSSSSTRATSKESQSRASSATYVDDSDHEYYEQNLPKRVSGGDGPYKTASFFSARPRQRSVVS</sequence>
<reference evidence="1" key="1">
    <citation type="submission" date="2022-10" db="EMBL/GenBank/DDBJ databases">
        <title>Culturing micro-colonial fungi from biological soil crusts in the Mojave desert and describing Neophaeococcomyces mojavensis, and introducing the new genera and species Taxawa tesnikishii.</title>
        <authorList>
            <person name="Kurbessoian T."/>
            <person name="Stajich J.E."/>
        </authorList>
    </citation>
    <scope>NUCLEOTIDE SEQUENCE</scope>
    <source>
        <strain evidence="1">JES_112</strain>
    </source>
</reference>
<organism evidence="1 2">
    <name type="scientific">Neophaeococcomyces mojaviensis</name>
    <dbReference type="NCBI Taxonomy" id="3383035"/>
    <lineage>
        <taxon>Eukaryota</taxon>
        <taxon>Fungi</taxon>
        <taxon>Dikarya</taxon>
        <taxon>Ascomycota</taxon>
        <taxon>Pezizomycotina</taxon>
        <taxon>Eurotiomycetes</taxon>
        <taxon>Chaetothyriomycetidae</taxon>
        <taxon>Chaetothyriales</taxon>
        <taxon>Chaetothyriales incertae sedis</taxon>
        <taxon>Neophaeococcomyces</taxon>
    </lineage>
</organism>
<evidence type="ECO:0000313" key="1">
    <source>
        <dbReference type="EMBL" id="KAJ9664683.1"/>
    </source>
</evidence>
<evidence type="ECO:0000313" key="2">
    <source>
        <dbReference type="Proteomes" id="UP001172386"/>
    </source>
</evidence>
<gene>
    <name evidence="1" type="ORF">H2198_000029</name>
</gene>
<protein>
    <submittedName>
        <fullName evidence="1">Uncharacterized protein</fullName>
    </submittedName>
</protein>
<accession>A0ACC3ALH4</accession>
<dbReference type="Proteomes" id="UP001172386">
    <property type="component" value="Unassembled WGS sequence"/>
</dbReference>
<keyword evidence="2" id="KW-1185">Reference proteome</keyword>
<dbReference type="EMBL" id="JAPDRQ010000001">
    <property type="protein sequence ID" value="KAJ9664683.1"/>
    <property type="molecule type" value="Genomic_DNA"/>
</dbReference>
<comment type="caution">
    <text evidence="1">The sequence shown here is derived from an EMBL/GenBank/DDBJ whole genome shotgun (WGS) entry which is preliminary data.</text>
</comment>
<proteinExistence type="predicted"/>
<name>A0ACC3ALH4_9EURO</name>